<evidence type="ECO:0000313" key="2">
    <source>
        <dbReference type="Proteomes" id="UP001178507"/>
    </source>
</evidence>
<accession>A0AA36NN33</accession>
<protein>
    <submittedName>
        <fullName evidence="1">Uncharacterized protein</fullName>
    </submittedName>
</protein>
<name>A0AA36NN33_9DINO</name>
<comment type="caution">
    <text evidence="1">The sequence shown here is derived from an EMBL/GenBank/DDBJ whole genome shotgun (WGS) entry which is preliminary data.</text>
</comment>
<dbReference type="AlphaFoldDB" id="A0AA36NN33"/>
<dbReference type="Proteomes" id="UP001178507">
    <property type="component" value="Unassembled WGS sequence"/>
</dbReference>
<dbReference type="EMBL" id="CAUJNA010003838">
    <property type="protein sequence ID" value="CAJ1410738.1"/>
    <property type="molecule type" value="Genomic_DNA"/>
</dbReference>
<gene>
    <name evidence="1" type="ORF">EVOR1521_LOCUS31504</name>
</gene>
<sequence>MLRWSMRPYDGTYAALAGLEAWPEALDRLTRARAAGVNRLPRTRGAAADAAASGADWRLPLAVLSDAADTAGAPAPAAFRWVGAGARVAAWARGWHWHVALQNYEASLEHLPDRERVCKQLIRGCSHKEQGWSEVLKMLDAMYDAELRPDGEVYEACAFACAAAKEWAWAVQLYEELLFNNLRASPSLEALALDAQARLTGDASQPSALMESKGLG</sequence>
<reference evidence="1" key="1">
    <citation type="submission" date="2023-08" db="EMBL/GenBank/DDBJ databases">
        <authorList>
            <person name="Chen Y."/>
            <person name="Shah S."/>
            <person name="Dougan E. K."/>
            <person name="Thang M."/>
            <person name="Chan C."/>
        </authorList>
    </citation>
    <scope>NUCLEOTIDE SEQUENCE</scope>
</reference>
<evidence type="ECO:0000313" key="1">
    <source>
        <dbReference type="EMBL" id="CAJ1410738.1"/>
    </source>
</evidence>
<proteinExistence type="predicted"/>
<keyword evidence="2" id="KW-1185">Reference proteome</keyword>
<dbReference type="Gene3D" id="1.25.40.10">
    <property type="entry name" value="Tetratricopeptide repeat domain"/>
    <property type="match status" value="1"/>
</dbReference>
<organism evidence="1 2">
    <name type="scientific">Effrenium voratum</name>
    <dbReference type="NCBI Taxonomy" id="2562239"/>
    <lineage>
        <taxon>Eukaryota</taxon>
        <taxon>Sar</taxon>
        <taxon>Alveolata</taxon>
        <taxon>Dinophyceae</taxon>
        <taxon>Suessiales</taxon>
        <taxon>Symbiodiniaceae</taxon>
        <taxon>Effrenium</taxon>
    </lineage>
</organism>
<dbReference type="InterPro" id="IPR011990">
    <property type="entry name" value="TPR-like_helical_dom_sf"/>
</dbReference>